<keyword evidence="2" id="KW-1185">Reference proteome</keyword>
<dbReference type="Proteomes" id="UP000477083">
    <property type="component" value="Unassembled WGS sequence"/>
</dbReference>
<organism evidence="1 2">
    <name type="scientific">Frigidibacter albus</name>
    <dbReference type="NCBI Taxonomy" id="1465486"/>
    <lineage>
        <taxon>Bacteria</taxon>
        <taxon>Pseudomonadati</taxon>
        <taxon>Pseudomonadota</taxon>
        <taxon>Alphaproteobacteria</taxon>
        <taxon>Rhodobacterales</taxon>
        <taxon>Paracoccaceae</taxon>
        <taxon>Frigidibacter</taxon>
    </lineage>
</organism>
<accession>A0A6L8VM13</accession>
<reference evidence="1 2" key="1">
    <citation type="submission" date="2020-01" db="EMBL/GenBank/DDBJ databases">
        <title>Frigidibacter albus SP32T (=CGMCC 1.13995T).</title>
        <authorList>
            <person name="Liao X."/>
        </authorList>
    </citation>
    <scope>NUCLEOTIDE SEQUENCE [LARGE SCALE GENOMIC DNA]</scope>
    <source>
        <strain evidence="1 2">SP32</strain>
    </source>
</reference>
<evidence type="ECO:0000313" key="2">
    <source>
        <dbReference type="Proteomes" id="UP000477083"/>
    </source>
</evidence>
<dbReference type="EMBL" id="WWNR01000008">
    <property type="protein sequence ID" value="MZQ90180.1"/>
    <property type="molecule type" value="Genomic_DNA"/>
</dbReference>
<dbReference type="RefSeq" id="WP_161347523.1">
    <property type="nucleotide sequence ID" value="NZ_BMGW01000008.1"/>
</dbReference>
<proteinExistence type="predicted"/>
<protein>
    <recommendedName>
        <fullName evidence="3">Mobilization protein</fullName>
    </recommendedName>
</protein>
<comment type="caution">
    <text evidence="1">The sequence shown here is derived from an EMBL/GenBank/DDBJ whole genome shotgun (WGS) entry which is preliminary data.</text>
</comment>
<dbReference type="AlphaFoldDB" id="A0A6L8VM13"/>
<gene>
    <name evidence="1" type="ORF">GS660_13885</name>
</gene>
<sequence>MILNIKAPPAPVRLLRAGKVQDYPETGTDMARPRKAKDDLAVRKEVYATAGEWAEIAAAAGSAGLSISQYLMARHRTGAVAAPTPGPERLLAVARLQAEVEALAANVVQMPAAPILLARLVRLEETLTAIARETAA</sequence>
<evidence type="ECO:0008006" key="3">
    <source>
        <dbReference type="Google" id="ProtNLM"/>
    </source>
</evidence>
<name>A0A6L8VM13_9RHOB</name>
<evidence type="ECO:0000313" key="1">
    <source>
        <dbReference type="EMBL" id="MZQ90180.1"/>
    </source>
</evidence>